<dbReference type="AlphaFoldDB" id="A0A370K417"/>
<sequence>MSQGFSSVKNPYPLHSAIPTRAATTFPLVVAAVSQKKMEHSMIKTLMAAALAVVAVAPFAAKADENNQLDNFFVAGNLGQSNYRIGGASDKSDVFQNVRFGWRWNGIVGAEIGYAYLGQVKNTYDFATTYAKPRVAQLGVTAKYNFYNNWYVTGHGGYLRSRTTAGVTVGDVSASQRSWNNGWYAGAGVGYDITKNVSVALNYDNYHVKYGRGGSGQPQDNANVAAYSASVEYRF</sequence>
<evidence type="ECO:0000256" key="1">
    <source>
        <dbReference type="ARBA" id="ARBA00022729"/>
    </source>
</evidence>
<protein>
    <submittedName>
        <fullName evidence="3">Porin family protein</fullName>
    </submittedName>
</protein>
<dbReference type="InterPro" id="IPR027385">
    <property type="entry name" value="Beta-barrel_OMP"/>
</dbReference>
<comment type="caution">
    <text evidence="3">The sequence shown here is derived from an EMBL/GenBank/DDBJ whole genome shotgun (WGS) entry which is preliminary data.</text>
</comment>
<dbReference type="InterPro" id="IPR011250">
    <property type="entry name" value="OMP/PagP_B-barrel"/>
</dbReference>
<accession>A0A370K417</accession>
<feature type="domain" description="Outer membrane protein beta-barrel" evidence="2">
    <location>
        <begin position="48"/>
        <end position="235"/>
    </location>
</feature>
<keyword evidence="4" id="KW-1185">Reference proteome</keyword>
<dbReference type="SUPFAM" id="SSF56925">
    <property type="entry name" value="OMPA-like"/>
    <property type="match status" value="1"/>
</dbReference>
<organism evidence="3 4">
    <name type="scientific">Dyella solisilvae</name>
    <dbReference type="NCBI Taxonomy" id="1920168"/>
    <lineage>
        <taxon>Bacteria</taxon>
        <taxon>Pseudomonadati</taxon>
        <taxon>Pseudomonadota</taxon>
        <taxon>Gammaproteobacteria</taxon>
        <taxon>Lysobacterales</taxon>
        <taxon>Rhodanobacteraceae</taxon>
        <taxon>Dyella</taxon>
    </lineage>
</organism>
<proteinExistence type="predicted"/>
<evidence type="ECO:0000313" key="3">
    <source>
        <dbReference type="EMBL" id="RDI97167.1"/>
    </source>
</evidence>
<dbReference type="Gene3D" id="2.40.160.20">
    <property type="match status" value="1"/>
</dbReference>
<evidence type="ECO:0000259" key="2">
    <source>
        <dbReference type="Pfam" id="PF13505"/>
    </source>
</evidence>
<name>A0A370K417_9GAMM</name>
<evidence type="ECO:0000313" key="4">
    <source>
        <dbReference type="Proteomes" id="UP000254711"/>
    </source>
</evidence>
<gene>
    <name evidence="3" type="ORF">DVT68_17530</name>
</gene>
<keyword evidence="1" id="KW-0732">Signal</keyword>
<dbReference type="EMBL" id="QQSY01000006">
    <property type="protein sequence ID" value="RDI97167.1"/>
    <property type="molecule type" value="Genomic_DNA"/>
</dbReference>
<dbReference type="Pfam" id="PF13505">
    <property type="entry name" value="OMP_b-brl"/>
    <property type="match status" value="1"/>
</dbReference>
<reference evidence="3 4" key="1">
    <citation type="submission" date="2018-07" db="EMBL/GenBank/DDBJ databases">
        <title>Dyella solisilvae sp. nov., isolated from the pine and broad-leaved mixed forest soil.</title>
        <authorList>
            <person name="Gao Z."/>
            <person name="Qiu L."/>
        </authorList>
    </citation>
    <scope>NUCLEOTIDE SEQUENCE [LARGE SCALE GENOMIC DNA]</scope>
    <source>
        <strain evidence="3 4">DHG54</strain>
    </source>
</reference>
<dbReference type="Proteomes" id="UP000254711">
    <property type="component" value="Unassembled WGS sequence"/>
</dbReference>